<dbReference type="Proteomes" id="UP000199093">
    <property type="component" value="Unassembled WGS sequence"/>
</dbReference>
<evidence type="ECO:0000256" key="1">
    <source>
        <dbReference type="SAM" id="MobiDB-lite"/>
    </source>
</evidence>
<protein>
    <submittedName>
        <fullName evidence="2">Beta-barrel assembly machine subunit BamF</fullName>
    </submittedName>
</protein>
<dbReference type="PROSITE" id="PS51257">
    <property type="entry name" value="PROKAR_LIPOPROTEIN"/>
    <property type="match status" value="1"/>
</dbReference>
<proteinExistence type="predicted"/>
<evidence type="ECO:0000313" key="2">
    <source>
        <dbReference type="EMBL" id="SDI22032.1"/>
    </source>
</evidence>
<organism evidence="2 3">
    <name type="scientific">Salipiger marinus</name>
    <dbReference type="NCBI Taxonomy" id="555512"/>
    <lineage>
        <taxon>Bacteria</taxon>
        <taxon>Pseudomonadati</taxon>
        <taxon>Pseudomonadota</taxon>
        <taxon>Alphaproteobacteria</taxon>
        <taxon>Rhodobacterales</taxon>
        <taxon>Roseobacteraceae</taxon>
        <taxon>Salipiger</taxon>
    </lineage>
</organism>
<name>A0A1G8IT85_9RHOB</name>
<gene>
    <name evidence="2" type="ORF">SAMN04487993_1002103</name>
</gene>
<dbReference type="EMBL" id="FNEJ01000002">
    <property type="protein sequence ID" value="SDI22032.1"/>
    <property type="molecule type" value="Genomic_DNA"/>
</dbReference>
<dbReference type="OrthoDB" id="7876689at2"/>
<dbReference type="InterPro" id="IPR021395">
    <property type="entry name" value="DUF3035"/>
</dbReference>
<accession>A0A1G8IT85</accession>
<dbReference type="STRING" id="555512.SAMN04487993_1002103"/>
<evidence type="ECO:0000313" key="3">
    <source>
        <dbReference type="Proteomes" id="UP000199093"/>
    </source>
</evidence>
<reference evidence="2 3" key="1">
    <citation type="submission" date="2016-10" db="EMBL/GenBank/DDBJ databases">
        <authorList>
            <person name="de Groot N.N."/>
        </authorList>
    </citation>
    <scope>NUCLEOTIDE SEQUENCE [LARGE SCALE GENOMIC DNA]</scope>
    <source>
        <strain evidence="2 3">DSM 26424</strain>
    </source>
</reference>
<feature type="region of interest" description="Disordered" evidence="1">
    <location>
        <begin position="151"/>
        <end position="173"/>
    </location>
</feature>
<dbReference type="Pfam" id="PF11233">
    <property type="entry name" value="DUF3035"/>
    <property type="match status" value="1"/>
</dbReference>
<sequence length="173" mass="18333">MKLPQAALMIGLVGTLAACSGGEGRTLHQLRNNRGTPEEFAIVPNKPLVRPETYGSLPAPTPGGANRTDQTPRADVVAALGGNPAALASAAAPASDMALLSRATRYGADPAIRTQLATEDAAFRRRKSIFNWKLVPDNEYNRAYRDQSLDSQGALDAWRRTGVRTPSAPPAGE</sequence>
<dbReference type="RefSeq" id="WP_089844063.1">
    <property type="nucleotide sequence ID" value="NZ_FNEJ01000002.1"/>
</dbReference>
<keyword evidence="3" id="KW-1185">Reference proteome</keyword>
<dbReference type="AlphaFoldDB" id="A0A1G8IT85"/>